<dbReference type="InterPro" id="IPR006634">
    <property type="entry name" value="TLC-dom"/>
</dbReference>
<dbReference type="PROSITE" id="PS50922">
    <property type="entry name" value="TLC"/>
    <property type="match status" value="1"/>
</dbReference>
<keyword evidence="3 6" id="KW-1133">Transmembrane helix</keyword>
<feature type="domain" description="TLC" evidence="7">
    <location>
        <begin position="1"/>
        <end position="122"/>
    </location>
</feature>
<evidence type="ECO:0000256" key="4">
    <source>
        <dbReference type="ARBA" id="ARBA00023136"/>
    </source>
</evidence>
<evidence type="ECO:0000256" key="6">
    <source>
        <dbReference type="SAM" id="Phobius"/>
    </source>
</evidence>
<name>A0A7S1JAJ2_9EUGL</name>
<dbReference type="GO" id="GO:0005783">
    <property type="term" value="C:endoplasmic reticulum"/>
    <property type="evidence" value="ECO:0007669"/>
    <property type="project" value="TreeGrafter"/>
</dbReference>
<evidence type="ECO:0000256" key="5">
    <source>
        <dbReference type="PROSITE-ProRule" id="PRU00205"/>
    </source>
</evidence>
<dbReference type="GO" id="GO:0055088">
    <property type="term" value="P:lipid homeostasis"/>
    <property type="evidence" value="ECO:0007669"/>
    <property type="project" value="TreeGrafter"/>
</dbReference>
<evidence type="ECO:0000259" key="7">
    <source>
        <dbReference type="PROSITE" id="PS50922"/>
    </source>
</evidence>
<dbReference type="PANTHER" id="PTHR13439:SF0">
    <property type="entry name" value="TOPOISOMERASE I DAMAGE AFFECTED PROTEIN 4"/>
    <property type="match status" value="1"/>
</dbReference>
<evidence type="ECO:0000256" key="2">
    <source>
        <dbReference type="ARBA" id="ARBA00022692"/>
    </source>
</evidence>
<dbReference type="Pfam" id="PF03798">
    <property type="entry name" value="TRAM_LAG1_CLN8"/>
    <property type="match status" value="1"/>
</dbReference>
<dbReference type="GO" id="GO:0016020">
    <property type="term" value="C:membrane"/>
    <property type="evidence" value="ECO:0007669"/>
    <property type="project" value="UniProtKB-SubCell"/>
</dbReference>
<keyword evidence="2 5" id="KW-0812">Transmembrane</keyword>
<organism evidence="8">
    <name type="scientific">Eutreptiella gymnastica</name>
    <dbReference type="NCBI Taxonomy" id="73025"/>
    <lineage>
        <taxon>Eukaryota</taxon>
        <taxon>Discoba</taxon>
        <taxon>Euglenozoa</taxon>
        <taxon>Euglenida</taxon>
        <taxon>Spirocuta</taxon>
        <taxon>Euglenophyceae</taxon>
        <taxon>Eutreptiales</taxon>
        <taxon>Eutreptiaceae</taxon>
        <taxon>Eutreptiella</taxon>
    </lineage>
</organism>
<proteinExistence type="predicted"/>
<dbReference type="AlphaFoldDB" id="A0A7S1JAJ2"/>
<evidence type="ECO:0000256" key="1">
    <source>
        <dbReference type="ARBA" id="ARBA00004141"/>
    </source>
</evidence>
<dbReference type="PANTHER" id="PTHR13439">
    <property type="entry name" value="CT120 PROTEIN"/>
    <property type="match status" value="1"/>
</dbReference>
<feature type="transmembrane region" description="Helical" evidence="6">
    <location>
        <begin position="95"/>
        <end position="113"/>
    </location>
</feature>
<keyword evidence="4 5" id="KW-0472">Membrane</keyword>
<protein>
    <recommendedName>
        <fullName evidence="7">TLC domain-containing protein</fullName>
    </recommendedName>
</protein>
<gene>
    <name evidence="8" type="ORF">EGYM00392_LOCUS49025</name>
</gene>
<evidence type="ECO:0000256" key="3">
    <source>
        <dbReference type="ARBA" id="ARBA00022989"/>
    </source>
</evidence>
<dbReference type="EMBL" id="HBGA01132265">
    <property type="protein sequence ID" value="CAD9037865.1"/>
    <property type="molecule type" value="Transcribed_RNA"/>
</dbReference>
<reference evidence="8" key="1">
    <citation type="submission" date="2021-01" db="EMBL/GenBank/DDBJ databases">
        <authorList>
            <person name="Corre E."/>
            <person name="Pelletier E."/>
            <person name="Niang G."/>
            <person name="Scheremetjew M."/>
            <person name="Finn R."/>
            <person name="Kale V."/>
            <person name="Holt S."/>
            <person name="Cochrane G."/>
            <person name="Meng A."/>
            <person name="Brown T."/>
            <person name="Cohen L."/>
        </authorList>
    </citation>
    <scope>NUCLEOTIDE SEQUENCE</scope>
    <source>
        <strain evidence="8">NIES-381</strain>
    </source>
</reference>
<evidence type="ECO:0000313" key="8">
    <source>
        <dbReference type="EMBL" id="CAD9037865.1"/>
    </source>
</evidence>
<sequence>MMYHHVLSIILWPYAFYVDRAVVAVAYFMITESTNLLLNFRWFLAEHEAGGHGILIVNVLTMISYTVVRILPIPWFVWMMFSMDWSQLTAVQKTLSVSLLVPLALNLFWYKLLLGKALSMLRKGSAKA</sequence>
<dbReference type="InterPro" id="IPR050846">
    <property type="entry name" value="TLCD"/>
</dbReference>
<feature type="transmembrane region" description="Helical" evidence="6">
    <location>
        <begin position="51"/>
        <end position="75"/>
    </location>
</feature>
<comment type="subcellular location">
    <subcellularLocation>
        <location evidence="1">Membrane</location>
        <topology evidence="1">Multi-pass membrane protein</topology>
    </subcellularLocation>
</comment>
<accession>A0A7S1JAJ2</accession>